<evidence type="ECO:0000313" key="2">
    <source>
        <dbReference type="Proteomes" id="UP000053237"/>
    </source>
</evidence>
<accession>A0A024FX11</accession>
<protein>
    <submittedName>
        <fullName evidence="1">Uncharacterized protein</fullName>
    </submittedName>
</protein>
<name>A0A024FX11_9STRA</name>
<proteinExistence type="predicted"/>
<evidence type="ECO:0000313" key="1">
    <source>
        <dbReference type="EMBL" id="CCI11541.1"/>
    </source>
</evidence>
<dbReference type="InParanoid" id="A0A024FX11"/>
<organism evidence="1 2">
    <name type="scientific">Albugo candida</name>
    <dbReference type="NCBI Taxonomy" id="65357"/>
    <lineage>
        <taxon>Eukaryota</taxon>
        <taxon>Sar</taxon>
        <taxon>Stramenopiles</taxon>
        <taxon>Oomycota</taxon>
        <taxon>Peronosporomycetes</taxon>
        <taxon>Albuginales</taxon>
        <taxon>Albuginaceae</taxon>
        <taxon>Albugo</taxon>
    </lineage>
</organism>
<gene>
    <name evidence="1" type="ORF">BN9_130960</name>
</gene>
<comment type="caution">
    <text evidence="1">The sequence shown here is derived from an EMBL/GenBank/DDBJ whole genome shotgun (WGS) entry which is preliminary data.</text>
</comment>
<dbReference type="Proteomes" id="UP000053237">
    <property type="component" value="Unassembled WGS sequence"/>
</dbReference>
<reference evidence="1 2" key="1">
    <citation type="submission" date="2012-05" db="EMBL/GenBank/DDBJ databases">
        <title>Recombination and specialization in a pathogen metapopulation.</title>
        <authorList>
            <person name="Gardiner A."/>
            <person name="Kemen E."/>
            <person name="Schultz-Larsen T."/>
            <person name="MacLean D."/>
            <person name="Van Oosterhout C."/>
            <person name="Jones J.D.G."/>
        </authorList>
    </citation>
    <scope>NUCLEOTIDE SEQUENCE [LARGE SCALE GENOMIC DNA]</scope>
    <source>
        <strain evidence="1 2">Ac Nc2</strain>
    </source>
</reference>
<keyword evidence="2" id="KW-1185">Reference proteome</keyword>
<dbReference type="EMBL" id="CAIX01001189">
    <property type="protein sequence ID" value="CCI11541.1"/>
    <property type="molecule type" value="Genomic_DNA"/>
</dbReference>
<sequence length="221" mass="25545">MVIVTVHPIVWFHFGRSFFDDLEYHKSCFKIHRILQNRKTPITSHFYDCYALILENDVLRLSPEIESGNAKVSVWSKGRLDINKIVSLLTGRCCFVVGGTAGYCGGIASREVQKAKDMVEQGATVNVKYTNLECAKCFFDYCEVFEHDVKKSIVWMIKCDEILACKTPCNVEGFESSEPQILDLRRSPMSFFQFNKQVQECDRQHPQLDDSDRISQRRRLK</sequence>
<dbReference type="AlphaFoldDB" id="A0A024FX11"/>